<dbReference type="Proteomes" id="UP000006727">
    <property type="component" value="Chromosome 1"/>
</dbReference>
<dbReference type="PANTHER" id="PTHR31194:SF140">
    <property type="entry name" value="ETHYLENE-RESPONSIVE TRANSCRIPTION FACTOR CRF2"/>
    <property type="match status" value="1"/>
</dbReference>
<feature type="domain" description="AP2/ERF" evidence="7">
    <location>
        <begin position="247"/>
        <end position="304"/>
    </location>
</feature>
<reference evidence="9" key="3">
    <citation type="submission" date="2020-12" db="UniProtKB">
        <authorList>
            <consortium name="EnsemblPlants"/>
        </authorList>
    </citation>
    <scope>IDENTIFICATION</scope>
</reference>
<feature type="region of interest" description="Disordered" evidence="6">
    <location>
        <begin position="40"/>
        <end position="66"/>
    </location>
</feature>
<dbReference type="EnsemblPlants" id="Pp3c1_27710V3.1">
    <property type="protein sequence ID" value="PAC:32969221.CDS.1"/>
    <property type="gene ID" value="Pp3c1_27710"/>
</dbReference>
<evidence type="ECO:0000259" key="7">
    <source>
        <dbReference type="PROSITE" id="PS51032"/>
    </source>
</evidence>
<gene>
    <name evidence="9" type="primary">LOC112288532</name>
    <name evidence="8" type="ORF">PHYPA_001259</name>
</gene>
<dbReference type="Gramene" id="Pp3c1_27710V3.2">
    <property type="protein sequence ID" value="PAC:32969222.CDS.1"/>
    <property type="gene ID" value="Pp3c1_27710"/>
</dbReference>
<comment type="subcellular location">
    <subcellularLocation>
        <location evidence="1">Nucleus</location>
    </subcellularLocation>
</comment>
<dbReference type="GO" id="GO:0003700">
    <property type="term" value="F:DNA-binding transcription factor activity"/>
    <property type="evidence" value="ECO:0000318"/>
    <property type="project" value="GO_Central"/>
</dbReference>
<feature type="compositionally biased region" description="Acidic residues" evidence="6">
    <location>
        <begin position="41"/>
        <end position="52"/>
    </location>
</feature>
<dbReference type="PRINTS" id="PR00367">
    <property type="entry name" value="ETHRSPELEMNT"/>
</dbReference>
<dbReference type="InterPro" id="IPR016177">
    <property type="entry name" value="DNA-bd_dom_sf"/>
</dbReference>
<organism evidence="8">
    <name type="scientific">Physcomitrium patens</name>
    <name type="common">Spreading-leaved earth moss</name>
    <name type="synonym">Physcomitrella patens</name>
    <dbReference type="NCBI Taxonomy" id="3218"/>
    <lineage>
        <taxon>Eukaryota</taxon>
        <taxon>Viridiplantae</taxon>
        <taxon>Streptophyta</taxon>
        <taxon>Embryophyta</taxon>
        <taxon>Bryophyta</taxon>
        <taxon>Bryophytina</taxon>
        <taxon>Bryopsida</taxon>
        <taxon>Funariidae</taxon>
        <taxon>Funariales</taxon>
        <taxon>Funariaceae</taxon>
        <taxon>Physcomitrium</taxon>
    </lineage>
</organism>
<dbReference type="GO" id="GO:0005634">
    <property type="term" value="C:nucleus"/>
    <property type="evidence" value="ECO:0000318"/>
    <property type="project" value="GO_Central"/>
</dbReference>
<evidence type="ECO:0000256" key="1">
    <source>
        <dbReference type="ARBA" id="ARBA00004123"/>
    </source>
</evidence>
<keyword evidence="2" id="KW-0805">Transcription regulation</keyword>
<dbReference type="PANTHER" id="PTHR31194">
    <property type="entry name" value="SHN SHINE , DNA BINDING / TRANSCRIPTION FACTOR"/>
    <property type="match status" value="1"/>
</dbReference>
<dbReference type="Pfam" id="PF00847">
    <property type="entry name" value="AP2"/>
    <property type="match status" value="1"/>
</dbReference>
<dbReference type="InterPro" id="IPR036955">
    <property type="entry name" value="AP2/ERF_dom_sf"/>
</dbReference>
<accession>A0A2K1L9Y1</accession>
<feature type="compositionally biased region" description="Low complexity" evidence="6">
    <location>
        <begin position="423"/>
        <end position="444"/>
    </location>
</feature>
<keyword evidence="10" id="KW-1185">Reference proteome</keyword>
<dbReference type="InterPro" id="IPR050913">
    <property type="entry name" value="AP2/ERF_ERF"/>
</dbReference>
<dbReference type="FunFam" id="3.30.730.10:FF:000001">
    <property type="entry name" value="Ethylene-responsive transcription factor 2"/>
    <property type="match status" value="1"/>
</dbReference>
<evidence type="ECO:0000256" key="3">
    <source>
        <dbReference type="ARBA" id="ARBA00023125"/>
    </source>
</evidence>
<dbReference type="EnsemblPlants" id="Pp3c1_27710V3.2">
    <property type="protein sequence ID" value="PAC:32969222.CDS.1"/>
    <property type="gene ID" value="Pp3c1_27710"/>
</dbReference>
<reference evidence="8 10" key="2">
    <citation type="journal article" date="2018" name="Plant J.">
        <title>The Physcomitrella patens chromosome-scale assembly reveals moss genome structure and evolution.</title>
        <authorList>
            <person name="Lang D."/>
            <person name="Ullrich K.K."/>
            <person name="Murat F."/>
            <person name="Fuchs J."/>
            <person name="Jenkins J."/>
            <person name="Haas F.B."/>
            <person name="Piednoel M."/>
            <person name="Gundlach H."/>
            <person name="Van Bel M."/>
            <person name="Meyberg R."/>
            <person name="Vives C."/>
            <person name="Morata J."/>
            <person name="Symeonidi A."/>
            <person name="Hiss M."/>
            <person name="Muchero W."/>
            <person name="Kamisugi Y."/>
            <person name="Saleh O."/>
            <person name="Blanc G."/>
            <person name="Decker E.L."/>
            <person name="van Gessel N."/>
            <person name="Grimwood J."/>
            <person name="Hayes R.D."/>
            <person name="Graham S.W."/>
            <person name="Gunter L.E."/>
            <person name="McDaniel S.F."/>
            <person name="Hoernstein S.N.W."/>
            <person name="Larsson A."/>
            <person name="Li F.W."/>
            <person name="Perroud P.F."/>
            <person name="Phillips J."/>
            <person name="Ranjan P."/>
            <person name="Rokshar D.S."/>
            <person name="Rothfels C.J."/>
            <person name="Schneider L."/>
            <person name="Shu S."/>
            <person name="Stevenson D.W."/>
            <person name="Thummler F."/>
            <person name="Tillich M."/>
            <person name="Villarreal Aguilar J.C."/>
            <person name="Widiez T."/>
            <person name="Wong G.K."/>
            <person name="Wymore A."/>
            <person name="Zhang Y."/>
            <person name="Zimmer A.D."/>
            <person name="Quatrano R.S."/>
            <person name="Mayer K.F.X."/>
            <person name="Goodstein D."/>
            <person name="Casacuberta J.M."/>
            <person name="Vandepoele K."/>
            <person name="Reski R."/>
            <person name="Cuming A.C."/>
            <person name="Tuskan G.A."/>
            <person name="Maumus F."/>
            <person name="Salse J."/>
            <person name="Schmutz J."/>
            <person name="Rensing S.A."/>
        </authorList>
    </citation>
    <scope>NUCLEOTIDE SEQUENCE [LARGE SCALE GENOMIC DNA]</scope>
    <source>
        <strain evidence="9 10">cv. Gransden 2004</strain>
    </source>
</reference>
<keyword evidence="5" id="KW-0539">Nucleus</keyword>
<dbReference type="EMBL" id="ABEU02000001">
    <property type="protein sequence ID" value="PNR62835.1"/>
    <property type="molecule type" value="Genomic_DNA"/>
</dbReference>
<sequence length="561" mass="60778">MVGLRKDRSRGDIDVGMAKLQGVMGESEGCGGKTLKREFVSSDEELEEEQEEGCSQRSRKSQMLPKRVRVICTDPDATDSSSDEEGSFRQSHVVMRSSQRVLVQEIDMFRAGPELMAMAKSSSSSSSSDSEFDETEECEVPSYHQVFTAQTMQCSLNSACSVDGEAGSFYEKPLWKTMKKAKVPGKTMRKTTGAPSAVISKLMNNKSGVSMLHASRSAATMSTAKPPVPTKPAKAAMALTKDIKQQKYRGVRQRPWGKWAAEIRDPSKGVRLWLGTYDTAEQAARAYDKAAREIRGPQAHTNFSQADQSDVSGSVPTVSETHVAMQRNAQSAAKLKSSSKRGQVVAEAASNCKPLRALQVGRIANSKEESCLSFGDMPSEVLGACQSLEEDLLDDDTFFDNLSEDNEFCMSDSLGGSEESLCTSQTTSMPSSSSKSEAQSQPSPRDVLEAARNSFAAVSENSLESDSELSESITDNNGVCEVQSGCELDEVFLSDDLFFDFPDCEDANAASNASDILDFAVGFDFGDDIGDFEFGAAESDSLDWFSNAADMPIPCVNPQFS</sequence>
<evidence type="ECO:0000256" key="2">
    <source>
        <dbReference type="ARBA" id="ARBA00023015"/>
    </source>
</evidence>
<evidence type="ECO:0000256" key="5">
    <source>
        <dbReference type="ARBA" id="ARBA00023242"/>
    </source>
</evidence>
<dbReference type="Gramene" id="Pp3c1_27710V3.1">
    <property type="protein sequence ID" value="PAC:32969221.CDS.1"/>
    <property type="gene ID" value="Pp3c1_27710"/>
</dbReference>
<evidence type="ECO:0000256" key="6">
    <source>
        <dbReference type="SAM" id="MobiDB-lite"/>
    </source>
</evidence>
<dbReference type="SMART" id="SM00380">
    <property type="entry name" value="AP2"/>
    <property type="match status" value="1"/>
</dbReference>
<evidence type="ECO:0000313" key="9">
    <source>
        <dbReference type="EnsemblPlants" id="PAC:32969221.CDS.1"/>
    </source>
</evidence>
<dbReference type="GeneID" id="112288532"/>
<dbReference type="SUPFAM" id="SSF54171">
    <property type="entry name" value="DNA-binding domain"/>
    <property type="match status" value="1"/>
</dbReference>
<dbReference type="PaxDb" id="3218-PP1S21_247V6.1"/>
<dbReference type="AlphaFoldDB" id="A0A2K1L9Y1"/>
<evidence type="ECO:0000256" key="4">
    <source>
        <dbReference type="ARBA" id="ARBA00023163"/>
    </source>
</evidence>
<feature type="region of interest" description="Disordered" evidence="6">
    <location>
        <begin position="419"/>
        <end position="447"/>
    </location>
</feature>
<dbReference type="InterPro" id="IPR001471">
    <property type="entry name" value="AP2/ERF_dom"/>
</dbReference>
<evidence type="ECO:0000313" key="8">
    <source>
        <dbReference type="EMBL" id="PNR62835.1"/>
    </source>
</evidence>
<dbReference type="CDD" id="cd00018">
    <property type="entry name" value="AP2"/>
    <property type="match status" value="1"/>
</dbReference>
<keyword evidence="3" id="KW-0238">DNA-binding</keyword>
<dbReference type="GO" id="GO:0000976">
    <property type="term" value="F:transcription cis-regulatory region binding"/>
    <property type="evidence" value="ECO:0000318"/>
    <property type="project" value="GO_Central"/>
</dbReference>
<protein>
    <recommendedName>
        <fullName evidence="7">AP2/ERF domain-containing protein</fullName>
    </recommendedName>
</protein>
<name>A0A2K1L9Y1_PHYPA</name>
<dbReference type="OrthoDB" id="1939253at2759"/>
<reference evidence="8 10" key="1">
    <citation type="journal article" date="2008" name="Science">
        <title>The Physcomitrella genome reveals evolutionary insights into the conquest of land by plants.</title>
        <authorList>
            <person name="Rensing S."/>
            <person name="Lang D."/>
            <person name="Zimmer A."/>
            <person name="Terry A."/>
            <person name="Salamov A."/>
            <person name="Shapiro H."/>
            <person name="Nishiyama T."/>
            <person name="Perroud P.-F."/>
            <person name="Lindquist E."/>
            <person name="Kamisugi Y."/>
            <person name="Tanahashi T."/>
            <person name="Sakakibara K."/>
            <person name="Fujita T."/>
            <person name="Oishi K."/>
            <person name="Shin-I T."/>
            <person name="Kuroki Y."/>
            <person name="Toyoda A."/>
            <person name="Suzuki Y."/>
            <person name="Hashimoto A."/>
            <person name="Yamaguchi K."/>
            <person name="Sugano A."/>
            <person name="Kohara Y."/>
            <person name="Fujiyama A."/>
            <person name="Anterola A."/>
            <person name="Aoki S."/>
            <person name="Ashton N."/>
            <person name="Barbazuk W.B."/>
            <person name="Barker E."/>
            <person name="Bennetzen J."/>
            <person name="Bezanilla M."/>
            <person name="Blankenship R."/>
            <person name="Cho S.H."/>
            <person name="Dutcher S."/>
            <person name="Estelle M."/>
            <person name="Fawcett J.A."/>
            <person name="Gundlach H."/>
            <person name="Hanada K."/>
            <person name="Heyl A."/>
            <person name="Hicks K.A."/>
            <person name="Hugh J."/>
            <person name="Lohr M."/>
            <person name="Mayer K."/>
            <person name="Melkozernov A."/>
            <person name="Murata T."/>
            <person name="Nelson D."/>
            <person name="Pils B."/>
            <person name="Prigge M."/>
            <person name="Reiss B."/>
            <person name="Renner T."/>
            <person name="Rombauts S."/>
            <person name="Rushton P."/>
            <person name="Sanderfoot A."/>
            <person name="Schween G."/>
            <person name="Shiu S.-H."/>
            <person name="Stueber K."/>
            <person name="Theodoulou F.L."/>
            <person name="Tu H."/>
            <person name="Van de Peer Y."/>
            <person name="Verrier P.J."/>
            <person name="Waters E."/>
            <person name="Wood A."/>
            <person name="Yang L."/>
            <person name="Cove D."/>
            <person name="Cuming A."/>
            <person name="Hasebe M."/>
            <person name="Lucas S."/>
            <person name="Mishler D.B."/>
            <person name="Reski R."/>
            <person name="Grigoriev I."/>
            <person name="Quatrano R.S."/>
            <person name="Boore J.L."/>
        </authorList>
    </citation>
    <scope>NUCLEOTIDE SEQUENCE [LARGE SCALE GENOMIC DNA]</scope>
    <source>
        <strain evidence="9 10">cv. Gransden 2004</strain>
    </source>
</reference>
<keyword evidence="4" id="KW-0804">Transcription</keyword>
<evidence type="ECO:0000313" key="10">
    <source>
        <dbReference type="Proteomes" id="UP000006727"/>
    </source>
</evidence>
<dbReference type="Gene3D" id="3.30.730.10">
    <property type="entry name" value="AP2/ERF domain"/>
    <property type="match status" value="1"/>
</dbReference>
<proteinExistence type="predicted"/>
<dbReference type="PROSITE" id="PS51032">
    <property type="entry name" value="AP2_ERF"/>
    <property type="match status" value="1"/>
</dbReference>
<dbReference type="RefSeq" id="XP_024388556.1">
    <property type="nucleotide sequence ID" value="XM_024532788.2"/>
</dbReference>